<gene>
    <name evidence="2" type="ORF">GXP70_26520</name>
</gene>
<keyword evidence="1" id="KW-0472">Membrane</keyword>
<name>A0A6C0G2V0_9BACL</name>
<feature type="transmembrane region" description="Helical" evidence="1">
    <location>
        <begin position="46"/>
        <end position="63"/>
    </location>
</feature>
<reference evidence="2 3" key="1">
    <citation type="submission" date="2020-01" db="EMBL/GenBank/DDBJ databases">
        <title>Paenibacillus sp. nov., isolated from tomato rhizosphere.</title>
        <authorList>
            <person name="Weon H.-Y."/>
            <person name="Lee S.A."/>
        </authorList>
    </citation>
    <scope>NUCLEOTIDE SEQUENCE [LARGE SCALE GENOMIC DNA]</scope>
    <source>
        <strain evidence="2 3">12200R-189</strain>
    </source>
</reference>
<keyword evidence="3" id="KW-1185">Reference proteome</keyword>
<dbReference type="Proteomes" id="UP000476064">
    <property type="component" value="Chromosome"/>
</dbReference>
<evidence type="ECO:0000313" key="2">
    <source>
        <dbReference type="EMBL" id="QHT63167.1"/>
    </source>
</evidence>
<feature type="transmembrane region" description="Helical" evidence="1">
    <location>
        <begin position="75"/>
        <end position="95"/>
    </location>
</feature>
<accession>A0A6C0G2V0</accession>
<organism evidence="2 3">
    <name type="scientific">Paenibacillus lycopersici</name>
    <dbReference type="NCBI Taxonomy" id="2704462"/>
    <lineage>
        <taxon>Bacteria</taxon>
        <taxon>Bacillati</taxon>
        <taxon>Bacillota</taxon>
        <taxon>Bacilli</taxon>
        <taxon>Bacillales</taxon>
        <taxon>Paenibacillaceae</taxon>
        <taxon>Paenibacillus</taxon>
    </lineage>
</organism>
<evidence type="ECO:0000313" key="3">
    <source>
        <dbReference type="Proteomes" id="UP000476064"/>
    </source>
</evidence>
<feature type="transmembrane region" description="Helical" evidence="1">
    <location>
        <begin position="107"/>
        <end position="130"/>
    </location>
</feature>
<evidence type="ECO:0000256" key="1">
    <source>
        <dbReference type="SAM" id="Phobius"/>
    </source>
</evidence>
<sequence length="140" mass="15574">MRTVLQINVISILFAILLFVESELMVNVYRIERITGVSGISRGVSIAQWVTFIGLTALCFYLTKSRFAGGKSRFAVVLLWFPYYWAGIRGFVALFPITNPAERPLPGIGLVILAMIILYPVYVVAIMLAVSIRRSAKTDA</sequence>
<dbReference type="RefSeq" id="WP_162359597.1">
    <property type="nucleotide sequence ID" value="NZ_CP048209.1"/>
</dbReference>
<keyword evidence="1" id="KW-1133">Transmembrane helix</keyword>
<keyword evidence="1" id="KW-0812">Transmembrane</keyword>
<proteinExistence type="predicted"/>
<dbReference type="EMBL" id="CP048209">
    <property type="protein sequence ID" value="QHT63167.1"/>
    <property type="molecule type" value="Genomic_DNA"/>
</dbReference>
<dbReference type="KEGG" id="plyc:GXP70_26520"/>
<protein>
    <submittedName>
        <fullName evidence="2">Uncharacterized protein</fullName>
    </submittedName>
</protein>
<dbReference type="AlphaFoldDB" id="A0A6C0G2V0"/>
<feature type="transmembrane region" description="Helical" evidence="1">
    <location>
        <begin position="7"/>
        <end position="26"/>
    </location>
</feature>